<proteinExistence type="predicted"/>
<dbReference type="AlphaFoldDB" id="A0A1X2GRP4"/>
<dbReference type="GO" id="GO:0015031">
    <property type="term" value="P:protein transport"/>
    <property type="evidence" value="ECO:0007669"/>
    <property type="project" value="TreeGrafter"/>
</dbReference>
<gene>
    <name evidence="1" type="ORF">DM01DRAFT_1405177</name>
</gene>
<protein>
    <recommendedName>
        <fullName evidence="3">Arrestin C-terminal-like domain-containing protein</fullName>
    </recommendedName>
</protein>
<dbReference type="InterPro" id="IPR050357">
    <property type="entry name" value="Arrestin_domain-protein"/>
</dbReference>
<organism evidence="1 2">
    <name type="scientific">Hesseltinella vesiculosa</name>
    <dbReference type="NCBI Taxonomy" id="101127"/>
    <lineage>
        <taxon>Eukaryota</taxon>
        <taxon>Fungi</taxon>
        <taxon>Fungi incertae sedis</taxon>
        <taxon>Mucoromycota</taxon>
        <taxon>Mucoromycotina</taxon>
        <taxon>Mucoromycetes</taxon>
        <taxon>Mucorales</taxon>
        <taxon>Cunninghamellaceae</taxon>
        <taxon>Hesseltinella</taxon>
    </lineage>
</organism>
<evidence type="ECO:0000313" key="2">
    <source>
        <dbReference type="Proteomes" id="UP000242146"/>
    </source>
</evidence>
<sequence length="373" mass="42484">MDQLNLVLLPEFGWTIQNKPVFGPGSVFQGHVDLNLCKRLLLDRVRLVFQARERLHYCQTANGVDENKAGLLFAVQQTLWESKQGNRQLDPGHHELAFTIQMPMVQFPPTVDQDFYKCTFKLIAVAERALPAGGFRTLLLHEEPLMYMPFVETSLNKLPFQIQQKQDDMVVTVAMPTLDVLLGEELRGQLQVCHTTTNKPKPLEYVLRLQQCMTPLDEDLDPHTRDVASLVGKLLPGRNTQPDDDSKKNKTVLVASYETDFQLAVPEHLPPTFTYGRLAAITYRLVMTIKRNGPLGMWAYEWTKEVPVTLGTLGLGLHVPIDLHIYTTLPKETAQQQRPRFMKAIEYEDALPLYEPIKLPDYTLNNLLVLPDT</sequence>
<keyword evidence="2" id="KW-1185">Reference proteome</keyword>
<dbReference type="GO" id="GO:0005737">
    <property type="term" value="C:cytoplasm"/>
    <property type="evidence" value="ECO:0007669"/>
    <property type="project" value="TreeGrafter"/>
</dbReference>
<accession>A0A1X2GRP4</accession>
<dbReference type="PANTHER" id="PTHR11188:SF176">
    <property type="entry name" value="ARRESTIN DOMAIN-CONTAINING PROTEIN 1"/>
    <property type="match status" value="1"/>
</dbReference>
<dbReference type="InterPro" id="IPR014752">
    <property type="entry name" value="Arrestin-like_C"/>
</dbReference>
<comment type="caution">
    <text evidence="1">The sequence shown here is derived from an EMBL/GenBank/DDBJ whole genome shotgun (WGS) entry which is preliminary data.</text>
</comment>
<dbReference type="OrthoDB" id="2333384at2759"/>
<reference evidence="1 2" key="1">
    <citation type="submission" date="2016-07" db="EMBL/GenBank/DDBJ databases">
        <title>Pervasive Adenine N6-methylation of Active Genes in Fungi.</title>
        <authorList>
            <consortium name="DOE Joint Genome Institute"/>
            <person name="Mondo S.J."/>
            <person name="Dannebaum R.O."/>
            <person name="Kuo R.C."/>
            <person name="Labutti K."/>
            <person name="Haridas S."/>
            <person name="Kuo A."/>
            <person name="Salamov A."/>
            <person name="Ahrendt S.R."/>
            <person name="Lipzen A."/>
            <person name="Sullivan W."/>
            <person name="Andreopoulos W.B."/>
            <person name="Clum A."/>
            <person name="Lindquist E."/>
            <person name="Daum C."/>
            <person name="Ramamoorthy G.K."/>
            <person name="Gryganskyi A."/>
            <person name="Culley D."/>
            <person name="Magnuson J.K."/>
            <person name="James T.Y."/>
            <person name="O'Malley M.A."/>
            <person name="Stajich J.E."/>
            <person name="Spatafora J.W."/>
            <person name="Visel A."/>
            <person name="Grigoriev I.V."/>
        </authorList>
    </citation>
    <scope>NUCLEOTIDE SEQUENCE [LARGE SCALE GENOMIC DNA]</scope>
    <source>
        <strain evidence="1 2">NRRL 3301</strain>
    </source>
</reference>
<evidence type="ECO:0000313" key="1">
    <source>
        <dbReference type="EMBL" id="ORX59672.1"/>
    </source>
</evidence>
<dbReference type="EMBL" id="MCGT01000005">
    <property type="protein sequence ID" value="ORX59672.1"/>
    <property type="molecule type" value="Genomic_DNA"/>
</dbReference>
<dbReference type="Proteomes" id="UP000242146">
    <property type="component" value="Unassembled WGS sequence"/>
</dbReference>
<dbReference type="Gene3D" id="2.60.40.640">
    <property type="match status" value="2"/>
</dbReference>
<evidence type="ECO:0008006" key="3">
    <source>
        <dbReference type="Google" id="ProtNLM"/>
    </source>
</evidence>
<name>A0A1X2GRP4_9FUNG</name>
<dbReference type="PANTHER" id="PTHR11188">
    <property type="entry name" value="ARRESTIN DOMAIN CONTAINING PROTEIN"/>
    <property type="match status" value="1"/>
</dbReference>